<name>A0A0C4E9C9_MAGP6</name>
<reference evidence="4" key="1">
    <citation type="submission" date="2010-05" db="EMBL/GenBank/DDBJ databases">
        <title>The genome sequence of Magnaporthe poae strain ATCC 64411.</title>
        <authorList>
            <person name="Ma L.-J."/>
            <person name="Dead R."/>
            <person name="Young S."/>
            <person name="Zeng Q."/>
            <person name="Koehrsen M."/>
            <person name="Alvarado L."/>
            <person name="Berlin A."/>
            <person name="Chapman S.B."/>
            <person name="Chen Z."/>
            <person name="Freedman E."/>
            <person name="Gellesch M."/>
            <person name="Goldberg J."/>
            <person name="Griggs A."/>
            <person name="Gujja S."/>
            <person name="Heilman E.R."/>
            <person name="Heiman D."/>
            <person name="Hepburn T."/>
            <person name="Howarth C."/>
            <person name="Jen D."/>
            <person name="Larson L."/>
            <person name="Mehta T."/>
            <person name="Neiman D."/>
            <person name="Pearson M."/>
            <person name="Roberts A."/>
            <person name="Saif S."/>
            <person name="Shea T."/>
            <person name="Shenoy N."/>
            <person name="Sisk P."/>
            <person name="Stolte C."/>
            <person name="Sykes S."/>
            <person name="Walk T."/>
            <person name="White J."/>
            <person name="Yandava C."/>
            <person name="Haas B."/>
            <person name="Nusbaum C."/>
            <person name="Birren B."/>
        </authorList>
    </citation>
    <scope>NUCLEOTIDE SEQUENCE [LARGE SCALE GENOMIC DNA]</scope>
    <source>
        <strain evidence="4">ATCC 64411 / 73-15</strain>
    </source>
</reference>
<dbReference type="AlphaFoldDB" id="A0A0C4E9C9"/>
<evidence type="ECO:0000313" key="2">
    <source>
        <dbReference type="EMBL" id="KLU90245.1"/>
    </source>
</evidence>
<dbReference type="EMBL" id="GL876974">
    <property type="protein sequence ID" value="KLU90245.1"/>
    <property type="molecule type" value="Genomic_DNA"/>
</dbReference>
<organism evidence="3 4">
    <name type="scientific">Magnaporthiopsis poae (strain ATCC 64411 / 73-15)</name>
    <name type="common">Kentucky bluegrass fungus</name>
    <name type="synonym">Magnaporthe poae</name>
    <dbReference type="NCBI Taxonomy" id="644358"/>
    <lineage>
        <taxon>Eukaryota</taxon>
        <taxon>Fungi</taxon>
        <taxon>Dikarya</taxon>
        <taxon>Ascomycota</taxon>
        <taxon>Pezizomycotina</taxon>
        <taxon>Sordariomycetes</taxon>
        <taxon>Sordariomycetidae</taxon>
        <taxon>Magnaporthales</taxon>
        <taxon>Magnaporthaceae</taxon>
        <taxon>Magnaporthiopsis</taxon>
    </lineage>
</organism>
<reference evidence="2" key="3">
    <citation type="submission" date="2011-03" db="EMBL/GenBank/DDBJ databases">
        <title>Annotation of Magnaporthe poae ATCC 64411.</title>
        <authorList>
            <person name="Ma L.-J."/>
            <person name="Dead R."/>
            <person name="Young S.K."/>
            <person name="Zeng Q."/>
            <person name="Gargeya S."/>
            <person name="Fitzgerald M."/>
            <person name="Haas B."/>
            <person name="Abouelleil A."/>
            <person name="Alvarado L."/>
            <person name="Arachchi H.M."/>
            <person name="Berlin A."/>
            <person name="Brown A."/>
            <person name="Chapman S.B."/>
            <person name="Chen Z."/>
            <person name="Dunbar C."/>
            <person name="Freedman E."/>
            <person name="Gearin G."/>
            <person name="Gellesch M."/>
            <person name="Goldberg J."/>
            <person name="Griggs A."/>
            <person name="Gujja S."/>
            <person name="Heiman D."/>
            <person name="Howarth C."/>
            <person name="Larson L."/>
            <person name="Lui A."/>
            <person name="MacDonald P.J.P."/>
            <person name="Mehta T."/>
            <person name="Montmayeur A."/>
            <person name="Murphy C."/>
            <person name="Neiman D."/>
            <person name="Pearson M."/>
            <person name="Priest M."/>
            <person name="Roberts A."/>
            <person name="Saif S."/>
            <person name="Shea T."/>
            <person name="Shenoy N."/>
            <person name="Sisk P."/>
            <person name="Stolte C."/>
            <person name="Sykes S."/>
            <person name="Yandava C."/>
            <person name="Wortman J."/>
            <person name="Nusbaum C."/>
            <person name="Birren B."/>
        </authorList>
    </citation>
    <scope>NUCLEOTIDE SEQUENCE</scope>
    <source>
        <strain evidence="2">ATCC 64411</strain>
    </source>
</reference>
<reference evidence="3" key="4">
    <citation type="journal article" date="2015" name="G3 (Bethesda)">
        <title>Genome sequences of three phytopathogenic species of the Magnaporthaceae family of fungi.</title>
        <authorList>
            <person name="Okagaki L.H."/>
            <person name="Nunes C.C."/>
            <person name="Sailsbery J."/>
            <person name="Clay B."/>
            <person name="Brown D."/>
            <person name="John T."/>
            <person name="Oh Y."/>
            <person name="Young N."/>
            <person name="Fitzgerald M."/>
            <person name="Haas B.J."/>
            <person name="Zeng Q."/>
            <person name="Young S."/>
            <person name="Adiconis X."/>
            <person name="Fan L."/>
            <person name="Levin J.Z."/>
            <person name="Mitchell T.K."/>
            <person name="Okubara P.A."/>
            <person name="Farman M.L."/>
            <person name="Kohn L.M."/>
            <person name="Birren B."/>
            <person name="Ma L.-J."/>
            <person name="Dean R.A."/>
        </authorList>
    </citation>
    <scope>NUCLEOTIDE SEQUENCE</scope>
    <source>
        <strain evidence="3">ATCC 64411 / 73-15</strain>
    </source>
</reference>
<keyword evidence="4" id="KW-1185">Reference proteome</keyword>
<reference evidence="3" key="5">
    <citation type="submission" date="2015-06" db="UniProtKB">
        <authorList>
            <consortium name="EnsemblFungi"/>
        </authorList>
    </citation>
    <scope>IDENTIFICATION</scope>
    <source>
        <strain evidence="3">ATCC 64411</strain>
    </source>
</reference>
<protein>
    <submittedName>
        <fullName evidence="2 3">Uncharacterized protein</fullName>
    </submittedName>
</protein>
<evidence type="ECO:0000256" key="1">
    <source>
        <dbReference type="SAM" id="MobiDB-lite"/>
    </source>
</evidence>
<proteinExistence type="predicted"/>
<evidence type="ECO:0000313" key="4">
    <source>
        <dbReference type="Proteomes" id="UP000011715"/>
    </source>
</evidence>
<reference evidence="2" key="2">
    <citation type="submission" date="2010-05" db="EMBL/GenBank/DDBJ databases">
        <title>The Genome Sequence of Magnaporthe poae strain ATCC 64411.</title>
        <authorList>
            <consortium name="The Broad Institute Genome Sequencing Platform"/>
            <consortium name="Broad Institute Genome Sequencing Center for Infectious Disease"/>
            <person name="Ma L.-J."/>
            <person name="Dead R."/>
            <person name="Young S."/>
            <person name="Zeng Q."/>
            <person name="Koehrsen M."/>
            <person name="Alvarado L."/>
            <person name="Berlin A."/>
            <person name="Chapman S.B."/>
            <person name="Chen Z."/>
            <person name="Freedman E."/>
            <person name="Gellesch M."/>
            <person name="Goldberg J."/>
            <person name="Griggs A."/>
            <person name="Gujja S."/>
            <person name="Heilman E.R."/>
            <person name="Heiman D."/>
            <person name="Hepburn T."/>
            <person name="Howarth C."/>
            <person name="Jen D."/>
            <person name="Larson L."/>
            <person name="Mehta T."/>
            <person name="Neiman D."/>
            <person name="Pearson M."/>
            <person name="Roberts A."/>
            <person name="Saif S."/>
            <person name="Shea T."/>
            <person name="Shenoy N."/>
            <person name="Sisk P."/>
            <person name="Stolte C."/>
            <person name="Sykes S."/>
            <person name="Walk T."/>
            <person name="White J."/>
            <person name="Yandava C."/>
            <person name="Haas B."/>
            <person name="Nusbaum C."/>
            <person name="Birren B."/>
        </authorList>
    </citation>
    <scope>NUCLEOTIDE SEQUENCE</scope>
    <source>
        <strain evidence="2">ATCC 64411</strain>
    </source>
</reference>
<accession>A0A0C4E9C9</accession>
<gene>
    <name evidence="2" type="ORF">MAPG_09209</name>
</gene>
<dbReference type="EnsemblFungi" id="MAPG_09209T0">
    <property type="protein sequence ID" value="MAPG_09209T0"/>
    <property type="gene ID" value="MAPG_09209"/>
</dbReference>
<dbReference type="Proteomes" id="UP000011715">
    <property type="component" value="Unassembled WGS sequence"/>
</dbReference>
<evidence type="ECO:0000313" key="3">
    <source>
        <dbReference type="EnsemblFungi" id="MAPG_09209T0"/>
    </source>
</evidence>
<dbReference type="EMBL" id="ADBL01002254">
    <property type="status" value="NOT_ANNOTATED_CDS"/>
    <property type="molecule type" value="Genomic_DNA"/>
</dbReference>
<sequence>MLTPDHRPPTTDQQLRRSGLSVSLLCCLAIRSSRQVEEGRRNKDPPTQPTWTADSHGSPTQDGPVGGHRSLPGSGAWAFDDSSVLPISLLLLLPPLVLDWGRAWALMPLVVMVELGWAGREIAGLSTPSRSVRALISIPLLGREATVQFKLGHTPPSASRDGASHFTRCYANEATRRGSSTAR</sequence>
<feature type="compositionally biased region" description="Polar residues" evidence="1">
    <location>
        <begin position="49"/>
        <end position="61"/>
    </location>
</feature>
<feature type="region of interest" description="Disordered" evidence="1">
    <location>
        <begin position="36"/>
        <end position="71"/>
    </location>
</feature>
<dbReference type="VEuPathDB" id="FungiDB:MAPG_09209"/>